<gene>
    <name evidence="5" type="ORF">SAMN05660350_02305</name>
</gene>
<sequence length="373" mass="39353">MHRRDGVPEARPRPRSRGTPAPGGVTSLTSLAVMRALVVANPAATTTNRGVRDRVLTTLAGELQVEVAETTHRGHGSELARKACVEGADVVLALGGDGTVNEVVNGLLHDGPGEHVPPLAVVPGGSTNVFSRALGRAREPLAATREVLDSLRAGRTRRISLGTASARGATTAPARLPDPKLAQSAADAGAAAHPEWGEPRWFAFSAGLGFDADVIGRVEAHRARGVRSTGLLYVLEATGTFVFGRERRDPPMSIELAGEPAIDGLFLCLVSNVSPWTYLGARAVNPTPDASFDTGLDVFALGRTGIARMLQHVREVFAARPDVRGEGVHRWHDQAELTLTARRPQGWQLDGDHLGTATGLRVRSVPSALTVVA</sequence>
<organism evidence="5 6">
    <name type="scientific">Geodermatophilus obscurus</name>
    <dbReference type="NCBI Taxonomy" id="1861"/>
    <lineage>
        <taxon>Bacteria</taxon>
        <taxon>Bacillati</taxon>
        <taxon>Actinomycetota</taxon>
        <taxon>Actinomycetes</taxon>
        <taxon>Geodermatophilales</taxon>
        <taxon>Geodermatophilaceae</taxon>
        <taxon>Geodermatophilus</taxon>
    </lineage>
</organism>
<proteinExistence type="inferred from homology"/>
<accession>A0A1M7TWU6</accession>
<dbReference type="PANTHER" id="PTHR12358">
    <property type="entry name" value="SPHINGOSINE KINASE"/>
    <property type="match status" value="1"/>
</dbReference>
<dbReference type="SMART" id="SM00046">
    <property type="entry name" value="DAGKc"/>
    <property type="match status" value="1"/>
</dbReference>
<dbReference type="PANTHER" id="PTHR12358:SF106">
    <property type="entry name" value="LIPID KINASE YEGS"/>
    <property type="match status" value="1"/>
</dbReference>
<keyword evidence="5" id="KW-0808">Transferase</keyword>
<keyword evidence="5" id="KW-0418">Kinase</keyword>
<evidence type="ECO:0000259" key="4">
    <source>
        <dbReference type="PROSITE" id="PS50146"/>
    </source>
</evidence>
<dbReference type="Proteomes" id="UP000184428">
    <property type="component" value="Unassembled WGS sequence"/>
</dbReference>
<dbReference type="SUPFAM" id="SSF111331">
    <property type="entry name" value="NAD kinase/diacylglycerol kinase-like"/>
    <property type="match status" value="1"/>
</dbReference>
<reference evidence="5 6" key="1">
    <citation type="submission" date="2016-12" db="EMBL/GenBank/DDBJ databases">
        <authorList>
            <person name="Song W.-J."/>
            <person name="Kurnit D.M."/>
        </authorList>
    </citation>
    <scope>NUCLEOTIDE SEQUENCE [LARGE SCALE GENOMIC DNA]</scope>
    <source>
        <strain evidence="5 6">DSM 43162</strain>
    </source>
</reference>
<evidence type="ECO:0000256" key="2">
    <source>
        <dbReference type="ARBA" id="ARBA00005983"/>
    </source>
</evidence>
<dbReference type="InterPro" id="IPR016064">
    <property type="entry name" value="NAD/diacylglycerol_kinase_sf"/>
</dbReference>
<dbReference type="AlphaFoldDB" id="A0A1M7TWU6"/>
<protein>
    <submittedName>
        <fullName evidence="5">Diacylglycerol kinase family enzyme</fullName>
    </submittedName>
</protein>
<dbReference type="InterPro" id="IPR017438">
    <property type="entry name" value="ATP-NAD_kinase_N"/>
</dbReference>
<comment type="cofactor">
    <cofactor evidence="1">
        <name>Mg(2+)</name>
        <dbReference type="ChEBI" id="CHEBI:18420"/>
    </cofactor>
</comment>
<dbReference type="InterPro" id="IPR050187">
    <property type="entry name" value="Lipid_Phosphate_FormReg"/>
</dbReference>
<comment type="similarity">
    <text evidence="2">Belongs to the diacylglycerol/lipid kinase family.</text>
</comment>
<feature type="domain" description="DAGKc" evidence="4">
    <location>
        <begin position="31"/>
        <end position="168"/>
    </location>
</feature>
<feature type="region of interest" description="Disordered" evidence="3">
    <location>
        <begin position="1"/>
        <end position="26"/>
    </location>
</feature>
<dbReference type="PROSITE" id="PS50146">
    <property type="entry name" value="DAGK"/>
    <property type="match status" value="1"/>
</dbReference>
<dbReference type="Gene3D" id="3.40.50.10330">
    <property type="entry name" value="Probable inorganic polyphosphate/atp-NAD kinase, domain 1"/>
    <property type="match status" value="1"/>
</dbReference>
<dbReference type="Gene3D" id="2.60.200.40">
    <property type="match status" value="1"/>
</dbReference>
<evidence type="ECO:0000313" key="6">
    <source>
        <dbReference type="Proteomes" id="UP000184428"/>
    </source>
</evidence>
<dbReference type="Pfam" id="PF00781">
    <property type="entry name" value="DAGK_cat"/>
    <property type="match status" value="1"/>
</dbReference>
<dbReference type="InterPro" id="IPR001206">
    <property type="entry name" value="Diacylglycerol_kinase_cat_dom"/>
</dbReference>
<evidence type="ECO:0000313" key="5">
    <source>
        <dbReference type="EMBL" id="SHN75167.1"/>
    </source>
</evidence>
<dbReference type="EMBL" id="FRDM01000009">
    <property type="protein sequence ID" value="SHN75167.1"/>
    <property type="molecule type" value="Genomic_DNA"/>
</dbReference>
<evidence type="ECO:0000256" key="3">
    <source>
        <dbReference type="SAM" id="MobiDB-lite"/>
    </source>
</evidence>
<name>A0A1M7TWU6_9ACTN</name>
<evidence type="ECO:0000256" key="1">
    <source>
        <dbReference type="ARBA" id="ARBA00001946"/>
    </source>
</evidence>
<dbReference type="GO" id="GO:0005886">
    <property type="term" value="C:plasma membrane"/>
    <property type="evidence" value="ECO:0007669"/>
    <property type="project" value="TreeGrafter"/>
</dbReference>
<feature type="compositionally biased region" description="Basic and acidic residues" evidence="3">
    <location>
        <begin position="1"/>
        <end position="12"/>
    </location>
</feature>
<dbReference type="GO" id="GO:0004143">
    <property type="term" value="F:ATP-dependent diacylglycerol kinase activity"/>
    <property type="evidence" value="ECO:0007669"/>
    <property type="project" value="TreeGrafter"/>
</dbReference>